<feature type="transmembrane region" description="Helical" evidence="6">
    <location>
        <begin position="75"/>
        <end position="94"/>
    </location>
</feature>
<dbReference type="Ensembl" id="ENSDCDT00010016558.1">
    <property type="protein sequence ID" value="ENSDCDP00010015661.1"/>
    <property type="gene ID" value="ENSDCDG00010007165.1"/>
</dbReference>
<reference evidence="8" key="2">
    <citation type="submission" date="2025-08" db="UniProtKB">
        <authorList>
            <consortium name="Ensembl"/>
        </authorList>
    </citation>
    <scope>IDENTIFICATION</scope>
</reference>
<dbReference type="GO" id="GO:0071709">
    <property type="term" value="P:membrane assembly"/>
    <property type="evidence" value="ECO:0007669"/>
    <property type="project" value="TreeGrafter"/>
</dbReference>
<reference evidence="8" key="3">
    <citation type="submission" date="2025-09" db="UniProtKB">
        <authorList>
            <consortium name="Ensembl"/>
        </authorList>
    </citation>
    <scope>IDENTIFICATION</scope>
</reference>
<dbReference type="PANTHER" id="PTHR13439:SF5">
    <property type="entry name" value="TLC DOMAIN-CONTAINING PROTEIN 1"/>
    <property type="match status" value="1"/>
</dbReference>
<keyword evidence="2 5" id="KW-0812">Transmembrane</keyword>
<dbReference type="GeneTree" id="ENSGT01010000222313"/>
<gene>
    <name evidence="8" type="primary">TLCD1</name>
</gene>
<evidence type="ECO:0000259" key="7">
    <source>
        <dbReference type="PROSITE" id="PS50922"/>
    </source>
</evidence>
<dbReference type="GO" id="GO:0097035">
    <property type="term" value="P:regulation of membrane lipid distribution"/>
    <property type="evidence" value="ECO:0007669"/>
    <property type="project" value="TreeGrafter"/>
</dbReference>
<name>A0AAY4B755_9TELE</name>
<organism evidence="8 9">
    <name type="scientific">Denticeps clupeoides</name>
    <name type="common">denticle herring</name>
    <dbReference type="NCBI Taxonomy" id="299321"/>
    <lineage>
        <taxon>Eukaryota</taxon>
        <taxon>Metazoa</taxon>
        <taxon>Chordata</taxon>
        <taxon>Craniata</taxon>
        <taxon>Vertebrata</taxon>
        <taxon>Euteleostomi</taxon>
        <taxon>Actinopterygii</taxon>
        <taxon>Neopterygii</taxon>
        <taxon>Teleostei</taxon>
        <taxon>Clupei</taxon>
        <taxon>Clupeiformes</taxon>
        <taxon>Denticipitoidei</taxon>
        <taxon>Denticipitidae</taxon>
        <taxon>Denticeps</taxon>
    </lineage>
</organism>
<dbReference type="GeneID" id="114802532"/>
<protein>
    <recommendedName>
        <fullName evidence="7">TLC domain-containing protein</fullName>
    </recommendedName>
</protein>
<feature type="transmembrane region" description="Helical" evidence="6">
    <location>
        <begin position="204"/>
        <end position="223"/>
    </location>
</feature>
<evidence type="ECO:0000256" key="5">
    <source>
        <dbReference type="PROSITE-ProRule" id="PRU00205"/>
    </source>
</evidence>
<keyword evidence="3 6" id="KW-1133">Transmembrane helix</keyword>
<dbReference type="GO" id="GO:0007009">
    <property type="term" value="P:plasma membrane organization"/>
    <property type="evidence" value="ECO:0007669"/>
    <property type="project" value="TreeGrafter"/>
</dbReference>
<dbReference type="PANTHER" id="PTHR13439">
    <property type="entry name" value="CT120 PROTEIN"/>
    <property type="match status" value="1"/>
</dbReference>
<dbReference type="GO" id="GO:0005886">
    <property type="term" value="C:plasma membrane"/>
    <property type="evidence" value="ECO:0007669"/>
    <property type="project" value="TreeGrafter"/>
</dbReference>
<dbReference type="Pfam" id="PF03798">
    <property type="entry name" value="TRAM_LAG1_CLN8"/>
    <property type="match status" value="1"/>
</dbReference>
<evidence type="ECO:0000256" key="6">
    <source>
        <dbReference type="SAM" id="Phobius"/>
    </source>
</evidence>
<evidence type="ECO:0000256" key="2">
    <source>
        <dbReference type="ARBA" id="ARBA00022692"/>
    </source>
</evidence>
<feature type="transmembrane region" description="Helical" evidence="6">
    <location>
        <begin position="114"/>
        <end position="130"/>
    </location>
</feature>
<keyword evidence="4 5" id="KW-0472">Membrane</keyword>
<dbReference type="SMART" id="SM00724">
    <property type="entry name" value="TLC"/>
    <property type="match status" value="1"/>
</dbReference>
<reference evidence="8 9" key="1">
    <citation type="submission" date="2020-06" db="EMBL/GenBank/DDBJ databases">
        <authorList>
            <consortium name="Wellcome Sanger Institute Data Sharing"/>
        </authorList>
    </citation>
    <scope>NUCLEOTIDE SEQUENCE [LARGE SCALE GENOMIC DNA]</scope>
</reference>
<dbReference type="InterPro" id="IPR050846">
    <property type="entry name" value="TLCD"/>
</dbReference>
<feature type="transmembrane region" description="Helical" evidence="6">
    <location>
        <begin position="137"/>
        <end position="157"/>
    </location>
</feature>
<evidence type="ECO:0000256" key="1">
    <source>
        <dbReference type="ARBA" id="ARBA00004141"/>
    </source>
</evidence>
<dbReference type="AlphaFoldDB" id="A0AAY4B755"/>
<evidence type="ECO:0000256" key="3">
    <source>
        <dbReference type="ARBA" id="ARBA00022989"/>
    </source>
</evidence>
<sequence>MEALQLHPGPWVAAFALAFRAVHRLLQALPLPEGVERDAFRTWKWRNLSVSLVHSLLTGPWAVGCMLMRPEMMSNIYSSFTPLSYLLVCVSSGYFVQDTFDIMFMGHARGSWEFLLHHALVIWCFLYSLFRRRYVAGAVLALFVEVNSVTLHARLLLKLAGAQGSPLYAANKVANLFTYVAFRLSAQGYITWYIVQNFSWLDHAGYFLATILLMNAMILVYFYRLLRADFFRLAQNGGPRGGAKFITD</sequence>
<proteinExistence type="predicted"/>
<dbReference type="GO" id="GO:0055091">
    <property type="term" value="P:phospholipid homeostasis"/>
    <property type="evidence" value="ECO:0007669"/>
    <property type="project" value="TreeGrafter"/>
</dbReference>
<dbReference type="RefSeq" id="XP_028857369.1">
    <property type="nucleotide sequence ID" value="XM_029001536.1"/>
</dbReference>
<accession>A0AAY4B755</accession>
<evidence type="ECO:0000313" key="8">
    <source>
        <dbReference type="Ensembl" id="ENSDCDP00010015661.1"/>
    </source>
</evidence>
<feature type="domain" description="TLC" evidence="7">
    <location>
        <begin position="40"/>
        <end position="234"/>
    </location>
</feature>
<evidence type="ECO:0000313" key="9">
    <source>
        <dbReference type="Proteomes" id="UP000694580"/>
    </source>
</evidence>
<dbReference type="InterPro" id="IPR006634">
    <property type="entry name" value="TLC-dom"/>
</dbReference>
<keyword evidence="9" id="KW-1185">Reference proteome</keyword>
<dbReference type="PROSITE" id="PS50922">
    <property type="entry name" value="TLC"/>
    <property type="match status" value="1"/>
</dbReference>
<dbReference type="Proteomes" id="UP000694580">
    <property type="component" value="Chromosome 13"/>
</dbReference>
<comment type="subcellular location">
    <subcellularLocation>
        <location evidence="1">Membrane</location>
        <topology evidence="1">Multi-pass membrane protein</topology>
    </subcellularLocation>
</comment>
<evidence type="ECO:0000256" key="4">
    <source>
        <dbReference type="ARBA" id="ARBA00023136"/>
    </source>
</evidence>